<feature type="transmembrane region" description="Helical" evidence="6">
    <location>
        <begin position="99"/>
        <end position="122"/>
    </location>
</feature>
<keyword evidence="8" id="KW-1185">Reference proteome</keyword>
<evidence type="ECO:0000313" key="8">
    <source>
        <dbReference type="Proteomes" id="UP001556170"/>
    </source>
</evidence>
<protein>
    <submittedName>
        <fullName evidence="7">CvpA family protein</fullName>
    </submittedName>
</protein>
<sequence>MNWIDLTILCVLGLSVLIGLFRGLVSEVLALVIWAAAFWVAWLFGPTVSARLGMITTPMLREAAGYALCFVLVLVLGALLRFFVQRLLASTGLSGTDRLLGMVFGFVRGALIVCVLVFLCQFTSFAREPMWRQSVLLPPFQDATIWLGQQVPSSVREHFHPAAMSDSLRGKLDPTAVSSALRGRLDPSAVSNALRGKLDPAALPDALRRQPPATISTPGAAPAPATTASPSNHP</sequence>
<feature type="transmembrane region" description="Helical" evidence="6">
    <location>
        <begin position="64"/>
        <end position="84"/>
    </location>
</feature>
<dbReference type="Proteomes" id="UP001556170">
    <property type="component" value="Unassembled WGS sequence"/>
</dbReference>
<dbReference type="RefSeq" id="WP_367845156.1">
    <property type="nucleotide sequence ID" value="NZ_JBFOHL010000009.1"/>
</dbReference>
<accession>A0ABV3QQG5</accession>
<proteinExistence type="predicted"/>
<evidence type="ECO:0000256" key="3">
    <source>
        <dbReference type="ARBA" id="ARBA00022989"/>
    </source>
</evidence>
<evidence type="ECO:0000256" key="1">
    <source>
        <dbReference type="ARBA" id="ARBA00004141"/>
    </source>
</evidence>
<keyword evidence="4 6" id="KW-0472">Membrane</keyword>
<name>A0ABV3QQG5_9GAMM</name>
<dbReference type="EMBL" id="JBFOHL010000009">
    <property type="protein sequence ID" value="MEW9624856.1"/>
    <property type="molecule type" value="Genomic_DNA"/>
</dbReference>
<feature type="transmembrane region" description="Helical" evidence="6">
    <location>
        <begin position="7"/>
        <end position="25"/>
    </location>
</feature>
<feature type="compositionally biased region" description="Low complexity" evidence="5">
    <location>
        <begin position="211"/>
        <end position="234"/>
    </location>
</feature>
<keyword evidence="2 6" id="KW-0812">Transmembrane</keyword>
<dbReference type="PANTHER" id="PTHR36926:SF1">
    <property type="entry name" value="COLICIN V PRODUCTION PROTEIN"/>
    <property type="match status" value="1"/>
</dbReference>
<evidence type="ECO:0000256" key="6">
    <source>
        <dbReference type="SAM" id="Phobius"/>
    </source>
</evidence>
<dbReference type="Pfam" id="PF02674">
    <property type="entry name" value="Colicin_V"/>
    <property type="match status" value="1"/>
</dbReference>
<reference evidence="7 8" key="1">
    <citation type="submission" date="2024-06" db="EMBL/GenBank/DDBJ databases">
        <authorList>
            <person name="Woo H."/>
        </authorList>
    </citation>
    <scope>NUCLEOTIDE SEQUENCE [LARGE SCALE GENOMIC DNA]</scope>
    <source>
        <strain evidence="7 8">S2-g</strain>
    </source>
</reference>
<feature type="transmembrane region" description="Helical" evidence="6">
    <location>
        <begin position="31"/>
        <end position="52"/>
    </location>
</feature>
<evidence type="ECO:0000313" key="7">
    <source>
        <dbReference type="EMBL" id="MEW9624856.1"/>
    </source>
</evidence>
<gene>
    <name evidence="7" type="ORF">ABQJ56_11535</name>
</gene>
<dbReference type="InterPro" id="IPR003825">
    <property type="entry name" value="Colicin-V_CvpA"/>
</dbReference>
<keyword evidence="3 6" id="KW-1133">Transmembrane helix</keyword>
<evidence type="ECO:0000256" key="2">
    <source>
        <dbReference type="ARBA" id="ARBA00022692"/>
    </source>
</evidence>
<dbReference type="InterPro" id="IPR052719">
    <property type="entry name" value="CvpA-like"/>
</dbReference>
<evidence type="ECO:0000256" key="5">
    <source>
        <dbReference type="SAM" id="MobiDB-lite"/>
    </source>
</evidence>
<organism evidence="7 8">
    <name type="scientific">Rhodanobacter geophilus</name>
    <dbReference type="NCBI Taxonomy" id="3162488"/>
    <lineage>
        <taxon>Bacteria</taxon>
        <taxon>Pseudomonadati</taxon>
        <taxon>Pseudomonadota</taxon>
        <taxon>Gammaproteobacteria</taxon>
        <taxon>Lysobacterales</taxon>
        <taxon>Rhodanobacteraceae</taxon>
        <taxon>Rhodanobacter</taxon>
    </lineage>
</organism>
<evidence type="ECO:0000256" key="4">
    <source>
        <dbReference type="ARBA" id="ARBA00023136"/>
    </source>
</evidence>
<feature type="region of interest" description="Disordered" evidence="5">
    <location>
        <begin position="201"/>
        <end position="234"/>
    </location>
</feature>
<comment type="caution">
    <text evidence="7">The sequence shown here is derived from an EMBL/GenBank/DDBJ whole genome shotgun (WGS) entry which is preliminary data.</text>
</comment>
<dbReference type="PANTHER" id="PTHR36926">
    <property type="entry name" value="COLICIN V PRODUCTION PROTEIN"/>
    <property type="match status" value="1"/>
</dbReference>
<comment type="subcellular location">
    <subcellularLocation>
        <location evidence="1">Membrane</location>
        <topology evidence="1">Multi-pass membrane protein</topology>
    </subcellularLocation>
</comment>